<dbReference type="eggNOG" id="COG0765">
    <property type="taxonomic scope" value="Bacteria"/>
</dbReference>
<accession>E4KQL8</accession>
<dbReference type="InterPro" id="IPR043429">
    <property type="entry name" value="ArtM/GltK/GlnP/TcyL/YhdX-like"/>
</dbReference>
<dbReference type="CDD" id="cd06261">
    <property type="entry name" value="TM_PBP2"/>
    <property type="match status" value="1"/>
</dbReference>
<evidence type="ECO:0000259" key="11">
    <source>
        <dbReference type="PROSITE" id="PS50928"/>
    </source>
</evidence>
<keyword evidence="13" id="KW-1185">Reference proteome</keyword>
<dbReference type="InterPro" id="IPR010065">
    <property type="entry name" value="AA_ABC_transptr_permease_3TM"/>
</dbReference>
<dbReference type="PANTHER" id="PTHR30614">
    <property type="entry name" value="MEMBRANE COMPONENT OF AMINO ACID ABC TRANSPORTER"/>
    <property type="match status" value="1"/>
</dbReference>
<gene>
    <name evidence="12" type="ORF">HMPREF9257_0577</name>
</gene>
<dbReference type="SUPFAM" id="SSF53850">
    <property type="entry name" value="Periplasmic binding protein-like II"/>
    <property type="match status" value="1"/>
</dbReference>
<evidence type="ECO:0000256" key="2">
    <source>
        <dbReference type="ARBA" id="ARBA00010072"/>
    </source>
</evidence>
<dbReference type="Gene3D" id="1.10.3720.10">
    <property type="entry name" value="MetI-like"/>
    <property type="match status" value="1"/>
</dbReference>
<dbReference type="PANTHER" id="PTHR30614:SF20">
    <property type="entry name" value="GLUTAMINE TRANSPORT SYSTEM PERMEASE PROTEIN GLNP"/>
    <property type="match status" value="1"/>
</dbReference>
<dbReference type="GO" id="GO:0043190">
    <property type="term" value="C:ATP-binding cassette (ABC) transporter complex"/>
    <property type="evidence" value="ECO:0007669"/>
    <property type="project" value="InterPro"/>
</dbReference>
<evidence type="ECO:0000256" key="10">
    <source>
        <dbReference type="SAM" id="SignalP"/>
    </source>
</evidence>
<evidence type="ECO:0000256" key="6">
    <source>
        <dbReference type="ARBA" id="ARBA00022970"/>
    </source>
</evidence>
<dbReference type="GO" id="GO:0022857">
    <property type="term" value="F:transmembrane transporter activity"/>
    <property type="evidence" value="ECO:0007669"/>
    <property type="project" value="InterPro"/>
</dbReference>
<protein>
    <submittedName>
        <fullName evidence="12">ABC transporter, permease protein</fullName>
    </submittedName>
</protein>
<dbReference type="AlphaFoldDB" id="E4KQL8"/>
<dbReference type="SMART" id="SM00062">
    <property type="entry name" value="PBPb"/>
    <property type="match status" value="1"/>
</dbReference>
<dbReference type="InterPro" id="IPR035906">
    <property type="entry name" value="MetI-like_sf"/>
</dbReference>
<keyword evidence="5 9" id="KW-0812">Transmembrane</keyword>
<evidence type="ECO:0000256" key="7">
    <source>
        <dbReference type="ARBA" id="ARBA00022989"/>
    </source>
</evidence>
<dbReference type="Proteomes" id="UP000005990">
    <property type="component" value="Unassembled WGS sequence"/>
</dbReference>
<dbReference type="EMBL" id="AENN01000017">
    <property type="protein sequence ID" value="EFR30773.1"/>
    <property type="molecule type" value="Genomic_DNA"/>
</dbReference>
<comment type="subcellular location">
    <subcellularLocation>
        <location evidence="1 9">Cell membrane</location>
        <topology evidence="1 9">Multi-pass membrane protein</topology>
    </subcellularLocation>
</comment>
<feature type="transmembrane region" description="Helical" evidence="9">
    <location>
        <begin position="503"/>
        <end position="524"/>
    </location>
</feature>
<evidence type="ECO:0000256" key="3">
    <source>
        <dbReference type="ARBA" id="ARBA00022448"/>
    </source>
</evidence>
<evidence type="ECO:0000313" key="12">
    <source>
        <dbReference type="EMBL" id="EFR30773.1"/>
    </source>
</evidence>
<proteinExistence type="inferred from homology"/>
<feature type="signal peptide" evidence="10">
    <location>
        <begin position="1"/>
        <end position="28"/>
    </location>
</feature>
<dbReference type="Gene3D" id="3.40.190.10">
    <property type="entry name" value="Periplasmic binding protein-like II"/>
    <property type="match status" value="2"/>
</dbReference>
<evidence type="ECO:0000256" key="5">
    <source>
        <dbReference type="ARBA" id="ARBA00022692"/>
    </source>
</evidence>
<dbReference type="eggNOG" id="COG0834">
    <property type="taxonomic scope" value="Bacteria"/>
</dbReference>
<dbReference type="Pfam" id="PF00528">
    <property type="entry name" value="BPD_transp_1"/>
    <property type="match status" value="1"/>
</dbReference>
<feature type="transmembrane region" description="Helical" evidence="9">
    <location>
        <begin position="356"/>
        <end position="374"/>
    </location>
</feature>
<feature type="domain" description="ABC transmembrane type-1" evidence="11">
    <location>
        <begin position="320"/>
        <end position="521"/>
    </location>
</feature>
<dbReference type="InterPro" id="IPR000515">
    <property type="entry name" value="MetI-like"/>
</dbReference>
<evidence type="ECO:0000256" key="9">
    <source>
        <dbReference type="RuleBase" id="RU363032"/>
    </source>
</evidence>
<keyword evidence="4" id="KW-1003">Cell membrane</keyword>
<feature type="chain" id="PRO_5003185059" evidence="10">
    <location>
        <begin position="29"/>
        <end position="551"/>
    </location>
</feature>
<keyword evidence="7 9" id="KW-1133">Transmembrane helix</keyword>
<comment type="caution">
    <text evidence="12">The sequence shown here is derived from an EMBL/GenBank/DDBJ whole genome shotgun (WGS) entry which is preliminary data.</text>
</comment>
<dbReference type="PROSITE" id="PS50928">
    <property type="entry name" value="ABC_TM1"/>
    <property type="match status" value="1"/>
</dbReference>
<keyword evidence="8 9" id="KW-0472">Membrane</keyword>
<evidence type="ECO:0000256" key="1">
    <source>
        <dbReference type="ARBA" id="ARBA00004651"/>
    </source>
</evidence>
<sequence length="551" mass="60650">MKRMFNVWLNILLTLIMAVSLFAPLVSAQDLTIELTDDTRQAIEEDLSDKGILKVGMEANYAPYNWSQATDKDGAVAISNSPGEFANGYDVQIAKQLAEALGLELQIVKLEWDGLPPALQSGKIDAIIAGMSPTPERKKQIDFSDSYYKASMVIVVQKDGPYAKAQSIRDFKDAKMTAQLNTFHVDLLDQLEGADIQVPMDTFPTMTSALISNKIDGFLSDIAGAMGIVAANPNLTYLQFDEANSFELGGDIVTDVSVGLRKDSTLNEPINQALASLDQDYQNDLMEQMVNLNEKGEDTSFFGQVAYIWSEYGSQFIRGAINTLWIALLSTIIGTLIGLLVAIYRTIPISRKNNPIGYIFYKILDFLIVAYIEIFRGTPMMVQAMLIFYGLKLFFNLDLSSMVAAVLIVSINTGAYLSEVMRGGITSVDEGQAEAAKAIGMNHFQTMSNVVLPQALRATLPALGNEFVINIKDTSVLNVIAVTELFFTTKSVAGSTYLTFQTFLITSIIYFVLTFATTRILRLIEFKLSGSKHYSVHTSSTTVESLEKGDY</sequence>
<organism evidence="12 13">
    <name type="scientific">Eremococcus coleocola ACS-139-V-Col8</name>
    <dbReference type="NCBI Taxonomy" id="908337"/>
    <lineage>
        <taxon>Bacteria</taxon>
        <taxon>Bacillati</taxon>
        <taxon>Bacillota</taxon>
        <taxon>Bacilli</taxon>
        <taxon>Lactobacillales</taxon>
        <taxon>Aerococcaceae</taxon>
        <taxon>Eremococcus</taxon>
    </lineage>
</organism>
<evidence type="ECO:0000256" key="4">
    <source>
        <dbReference type="ARBA" id="ARBA00022475"/>
    </source>
</evidence>
<dbReference type="OrthoDB" id="9811552at2"/>
<dbReference type="GO" id="GO:0006865">
    <property type="term" value="P:amino acid transport"/>
    <property type="evidence" value="ECO:0007669"/>
    <property type="project" value="UniProtKB-KW"/>
</dbReference>
<reference evidence="12 13" key="1">
    <citation type="submission" date="2010-10" db="EMBL/GenBank/DDBJ databases">
        <authorList>
            <person name="Durkin A.S."/>
            <person name="Madupu R."/>
            <person name="Torralba M."/>
            <person name="Gillis M."/>
            <person name="Methe B."/>
            <person name="Sutton G."/>
            <person name="Nelson K.E."/>
        </authorList>
    </citation>
    <scope>NUCLEOTIDE SEQUENCE [LARGE SCALE GENOMIC DNA]</scope>
    <source>
        <strain evidence="12 13">ACS-139-V-Col8</strain>
    </source>
</reference>
<evidence type="ECO:0000313" key="13">
    <source>
        <dbReference type="Proteomes" id="UP000005990"/>
    </source>
</evidence>
<evidence type="ECO:0000256" key="8">
    <source>
        <dbReference type="ARBA" id="ARBA00023136"/>
    </source>
</evidence>
<dbReference type="RefSeq" id="WP_006418933.1">
    <property type="nucleotide sequence ID" value="NZ_AENN01000017.1"/>
</dbReference>
<feature type="transmembrane region" description="Helical" evidence="9">
    <location>
        <begin position="324"/>
        <end position="344"/>
    </location>
</feature>
<dbReference type="Pfam" id="PF00497">
    <property type="entry name" value="SBP_bac_3"/>
    <property type="match status" value="1"/>
</dbReference>
<dbReference type="STRING" id="908337.HMPREF9257_0577"/>
<dbReference type="SUPFAM" id="SSF161098">
    <property type="entry name" value="MetI-like"/>
    <property type="match status" value="1"/>
</dbReference>
<keyword evidence="10" id="KW-0732">Signal</keyword>
<keyword evidence="6" id="KW-0029">Amino-acid transport</keyword>
<feature type="transmembrane region" description="Helical" evidence="9">
    <location>
        <begin position="394"/>
        <end position="417"/>
    </location>
</feature>
<keyword evidence="3 9" id="KW-0813">Transport</keyword>
<dbReference type="InterPro" id="IPR001638">
    <property type="entry name" value="Solute-binding_3/MltF_N"/>
</dbReference>
<name>E4KQL8_9LACT</name>
<comment type="similarity">
    <text evidence="2">Belongs to the binding-protein-dependent transport system permease family. HisMQ subfamily.</text>
</comment>
<dbReference type="NCBIfam" id="TIGR01726">
    <property type="entry name" value="HEQRo_perm_3TM"/>
    <property type="match status" value="1"/>
</dbReference>